<dbReference type="Gene3D" id="2.60.20.10">
    <property type="entry name" value="Crystallins"/>
    <property type="match status" value="1"/>
</dbReference>
<dbReference type="Proteomes" id="UP000283269">
    <property type="component" value="Unassembled WGS sequence"/>
</dbReference>
<keyword evidence="1" id="KW-0732">Signal</keyword>
<name>A0A409XH08_PSICY</name>
<reference evidence="2 3" key="1">
    <citation type="journal article" date="2018" name="Evol. Lett.">
        <title>Horizontal gene cluster transfer increased hallucinogenic mushroom diversity.</title>
        <authorList>
            <person name="Reynolds H.T."/>
            <person name="Vijayakumar V."/>
            <person name="Gluck-Thaler E."/>
            <person name="Korotkin H.B."/>
            <person name="Matheny P.B."/>
            <person name="Slot J.C."/>
        </authorList>
    </citation>
    <scope>NUCLEOTIDE SEQUENCE [LARGE SCALE GENOMIC DNA]</scope>
    <source>
        <strain evidence="2 3">2631</strain>
    </source>
</reference>
<comment type="caution">
    <text evidence="2">The sequence shown here is derived from an EMBL/GenBank/DDBJ whole genome shotgun (WGS) entry which is preliminary data.</text>
</comment>
<feature type="signal peptide" evidence="1">
    <location>
        <begin position="1"/>
        <end position="24"/>
    </location>
</feature>
<gene>
    <name evidence="2" type="ORF">CVT25_000807</name>
</gene>
<protein>
    <submittedName>
        <fullName evidence="2">Uncharacterized protein</fullName>
    </submittedName>
</protein>
<evidence type="ECO:0000313" key="3">
    <source>
        <dbReference type="Proteomes" id="UP000283269"/>
    </source>
</evidence>
<sequence length="121" mass="13140">MRFSAKIASLMMALATCSVMSALGSVVVAREAADDPFIILYHEPGFGGDGFSPTLSEGVNYNLPNEWVDKVGSVNIEGGLECTFFTERDAHGLSTPPLEGPVPVFFRPFRNNIKSVTCNYF</sequence>
<dbReference type="InParanoid" id="A0A409XH08"/>
<organism evidence="2 3">
    <name type="scientific">Psilocybe cyanescens</name>
    <dbReference type="NCBI Taxonomy" id="93625"/>
    <lineage>
        <taxon>Eukaryota</taxon>
        <taxon>Fungi</taxon>
        <taxon>Dikarya</taxon>
        <taxon>Basidiomycota</taxon>
        <taxon>Agaricomycotina</taxon>
        <taxon>Agaricomycetes</taxon>
        <taxon>Agaricomycetidae</taxon>
        <taxon>Agaricales</taxon>
        <taxon>Agaricineae</taxon>
        <taxon>Strophariaceae</taxon>
        <taxon>Psilocybe</taxon>
    </lineage>
</organism>
<evidence type="ECO:0000256" key="1">
    <source>
        <dbReference type="SAM" id="SignalP"/>
    </source>
</evidence>
<proteinExistence type="predicted"/>
<keyword evidence="3" id="KW-1185">Reference proteome</keyword>
<dbReference type="AlphaFoldDB" id="A0A409XH08"/>
<feature type="chain" id="PRO_5019106580" evidence="1">
    <location>
        <begin position="25"/>
        <end position="121"/>
    </location>
</feature>
<accession>A0A409XH08</accession>
<evidence type="ECO:0000313" key="2">
    <source>
        <dbReference type="EMBL" id="PPQ90030.1"/>
    </source>
</evidence>
<dbReference type="EMBL" id="NHYD01001745">
    <property type="protein sequence ID" value="PPQ90030.1"/>
    <property type="molecule type" value="Genomic_DNA"/>
</dbReference>